<evidence type="ECO:0000256" key="2">
    <source>
        <dbReference type="ARBA" id="ARBA00022448"/>
    </source>
</evidence>
<keyword evidence="7" id="KW-1185">Reference proteome</keyword>
<comment type="similarity">
    <text evidence="1 3">Belongs to the EXO70 family.</text>
</comment>
<sequence length="539" mass="60892">MPRKGMRSICFHPKTPSFSTSPRSSPSRASLSTPRRSFSESIMEQTIEAASNVIMKWNPETSTFARVTSLFYENKREAMQFLKCVTDLQKAMHLLVSDGSSHGRIVRAQNLMQIAMKRLQKEFYQILSTNRAYLDPESVSARSSRASTRSSISDYDDEGFADDEIRAAGDSISEVEQVSSIAMADLRSIAECMISSGYAKECVNVYKIIRKSIIDEGIYRLGVERMSPSQINKMDWAALDLRIKNWLEAVKISLRTLFNGERILCDHVFSISDSIRESCFSEISREGANLLFGFPELVAKTKKSPMEKIFRVLDMYTAISENCILSDIISDWPPLAKSSLPKSYFDSPESDDTPAPPISVRFAWLILVLLCKLDGKAKHYKDYLLGEEWITKHEAKVRQFAANYERLAWSGVRVIAGEYIGLHLAGGSQESLKRFNSSFEAAYRKQSSCIVSDPKLRDEVKVSIARKLTPVYREFYGKVMVTVEGKRNIRIFVRYAPEDLETYLSNLFFGTIDMGSSSSSPSTPSWSTSSHRPRSRLSS</sequence>
<comment type="caution">
    <text evidence="6">The sequence shown here is derived from an EMBL/GenBank/DDBJ whole genome shotgun (WGS) entry which is preliminary data.</text>
</comment>
<keyword evidence="3" id="KW-0653">Protein transport</keyword>
<reference evidence="6 7" key="1">
    <citation type="journal article" date="2020" name="Mol. Plant">
        <title>The Chromosome-Based Rubber Tree Genome Provides New Insights into Spurge Genome Evolution and Rubber Biosynthesis.</title>
        <authorList>
            <person name="Liu J."/>
            <person name="Shi C."/>
            <person name="Shi C.C."/>
            <person name="Li W."/>
            <person name="Zhang Q.J."/>
            <person name="Zhang Y."/>
            <person name="Li K."/>
            <person name="Lu H.F."/>
            <person name="Shi C."/>
            <person name="Zhu S.T."/>
            <person name="Xiao Z.Y."/>
            <person name="Nan H."/>
            <person name="Yue Y."/>
            <person name="Zhu X.G."/>
            <person name="Wu Y."/>
            <person name="Hong X.N."/>
            <person name="Fan G.Y."/>
            <person name="Tong Y."/>
            <person name="Zhang D."/>
            <person name="Mao C.L."/>
            <person name="Liu Y.L."/>
            <person name="Hao S.J."/>
            <person name="Liu W.Q."/>
            <person name="Lv M.Q."/>
            <person name="Zhang H.B."/>
            <person name="Liu Y."/>
            <person name="Hu-Tang G.R."/>
            <person name="Wang J.P."/>
            <person name="Wang J.H."/>
            <person name="Sun Y.H."/>
            <person name="Ni S.B."/>
            <person name="Chen W.B."/>
            <person name="Zhang X.C."/>
            <person name="Jiao Y.N."/>
            <person name="Eichler E.E."/>
            <person name="Li G.H."/>
            <person name="Liu X."/>
            <person name="Gao L.Z."/>
        </authorList>
    </citation>
    <scope>NUCLEOTIDE SEQUENCE [LARGE SCALE GENOMIC DNA]</scope>
    <source>
        <strain evidence="7">cv. GT1</strain>
        <tissue evidence="6">Leaf</tissue>
    </source>
</reference>
<feature type="region of interest" description="Disordered" evidence="4">
    <location>
        <begin position="1"/>
        <end position="37"/>
    </location>
</feature>
<accession>A0A6A6KJ11</accession>
<evidence type="ECO:0000313" key="6">
    <source>
        <dbReference type="EMBL" id="KAF2288767.1"/>
    </source>
</evidence>
<dbReference type="InterPro" id="IPR004140">
    <property type="entry name" value="Exo70"/>
</dbReference>
<dbReference type="Pfam" id="PF20669">
    <property type="entry name" value="Exo70_N"/>
    <property type="match status" value="1"/>
</dbReference>
<dbReference type="Proteomes" id="UP000467840">
    <property type="component" value="Chromosome 8"/>
</dbReference>
<feature type="compositionally biased region" description="Low complexity" evidence="4">
    <location>
        <begin position="15"/>
        <end position="36"/>
    </location>
</feature>
<dbReference type="EMBL" id="JAAGAX010000016">
    <property type="protein sequence ID" value="KAF2288767.1"/>
    <property type="molecule type" value="Genomic_DNA"/>
</dbReference>
<dbReference type="SUPFAM" id="SSF74788">
    <property type="entry name" value="Cullin repeat-like"/>
    <property type="match status" value="1"/>
</dbReference>
<evidence type="ECO:0000256" key="1">
    <source>
        <dbReference type="ARBA" id="ARBA00006756"/>
    </source>
</evidence>
<organism evidence="6 7">
    <name type="scientific">Hevea brasiliensis</name>
    <name type="common">Para rubber tree</name>
    <name type="synonym">Siphonia brasiliensis</name>
    <dbReference type="NCBI Taxonomy" id="3981"/>
    <lineage>
        <taxon>Eukaryota</taxon>
        <taxon>Viridiplantae</taxon>
        <taxon>Streptophyta</taxon>
        <taxon>Embryophyta</taxon>
        <taxon>Tracheophyta</taxon>
        <taxon>Spermatophyta</taxon>
        <taxon>Magnoliopsida</taxon>
        <taxon>eudicotyledons</taxon>
        <taxon>Gunneridae</taxon>
        <taxon>Pentapetalae</taxon>
        <taxon>rosids</taxon>
        <taxon>fabids</taxon>
        <taxon>Malpighiales</taxon>
        <taxon>Euphorbiaceae</taxon>
        <taxon>Crotonoideae</taxon>
        <taxon>Micrandreae</taxon>
        <taxon>Hevea</taxon>
    </lineage>
</organism>
<feature type="domain" description="Exocyst complex subunit Exo70 C-terminal" evidence="5">
    <location>
        <begin position="325"/>
        <end position="382"/>
    </location>
</feature>
<feature type="compositionally biased region" description="Low complexity" evidence="4">
    <location>
        <begin position="516"/>
        <end position="530"/>
    </location>
</feature>
<dbReference type="GO" id="GO:0005546">
    <property type="term" value="F:phosphatidylinositol-4,5-bisphosphate binding"/>
    <property type="evidence" value="ECO:0007669"/>
    <property type="project" value="InterPro"/>
</dbReference>
<dbReference type="Pfam" id="PF03081">
    <property type="entry name" value="Exo70_C"/>
    <property type="match status" value="3"/>
</dbReference>
<dbReference type="InterPro" id="IPR016159">
    <property type="entry name" value="Cullin_repeat-like_dom_sf"/>
</dbReference>
<evidence type="ECO:0000256" key="4">
    <source>
        <dbReference type="SAM" id="MobiDB-lite"/>
    </source>
</evidence>
<feature type="domain" description="Exocyst complex subunit Exo70 C-terminal" evidence="5">
    <location>
        <begin position="384"/>
        <end position="505"/>
    </location>
</feature>
<dbReference type="GO" id="GO:0006887">
    <property type="term" value="P:exocytosis"/>
    <property type="evidence" value="ECO:0007669"/>
    <property type="project" value="UniProtKB-KW"/>
</dbReference>
<dbReference type="InterPro" id="IPR046364">
    <property type="entry name" value="Exo70_C"/>
</dbReference>
<keyword evidence="3" id="KW-0268">Exocytosis</keyword>
<evidence type="ECO:0000259" key="5">
    <source>
        <dbReference type="Pfam" id="PF03081"/>
    </source>
</evidence>
<dbReference type="GO" id="GO:0015031">
    <property type="term" value="P:protein transport"/>
    <property type="evidence" value="ECO:0007669"/>
    <property type="project" value="UniProtKB-KW"/>
</dbReference>
<dbReference type="GO" id="GO:0000145">
    <property type="term" value="C:exocyst"/>
    <property type="evidence" value="ECO:0007669"/>
    <property type="project" value="InterPro"/>
</dbReference>
<name>A0A6A6KJ11_HEVBR</name>
<gene>
    <name evidence="6" type="ORF">GH714_012386</name>
</gene>
<evidence type="ECO:0000313" key="7">
    <source>
        <dbReference type="Proteomes" id="UP000467840"/>
    </source>
</evidence>
<dbReference type="AlphaFoldDB" id="A0A6A6KJ11"/>
<proteinExistence type="inferred from homology"/>
<dbReference type="Gene3D" id="1.20.1280.170">
    <property type="entry name" value="Exocyst complex component Exo70"/>
    <property type="match status" value="2"/>
</dbReference>
<dbReference type="PANTHER" id="PTHR12542:SF38">
    <property type="entry name" value="EXOCYST SUBUNIT EXO70 FAMILY PROTEIN"/>
    <property type="match status" value="1"/>
</dbReference>
<comment type="function">
    <text evidence="3">Component of the exocyst complex.</text>
</comment>
<protein>
    <recommendedName>
        <fullName evidence="3">Exocyst subunit Exo70 family protein</fullName>
    </recommendedName>
</protein>
<feature type="region of interest" description="Disordered" evidence="4">
    <location>
        <begin position="515"/>
        <end position="539"/>
    </location>
</feature>
<keyword evidence="2 3" id="KW-0813">Transport</keyword>
<feature type="domain" description="Exocyst complex subunit Exo70 C-terminal" evidence="5">
    <location>
        <begin position="244"/>
        <end position="321"/>
    </location>
</feature>
<dbReference type="PANTHER" id="PTHR12542">
    <property type="entry name" value="EXOCYST COMPLEX PROTEIN EXO70"/>
    <property type="match status" value="1"/>
</dbReference>
<evidence type="ECO:0000256" key="3">
    <source>
        <dbReference type="RuleBase" id="RU365026"/>
    </source>
</evidence>